<evidence type="ECO:0000256" key="14">
    <source>
        <dbReference type="PIRSR" id="PIRSR601508-2"/>
    </source>
</evidence>
<dbReference type="FunFam" id="1.10.287.70:FF:000143">
    <property type="entry name" value="Probable glutamate receptor"/>
    <property type="match status" value="1"/>
</dbReference>
<keyword evidence="3" id="KW-0813">Transport</keyword>
<evidence type="ECO:0000256" key="12">
    <source>
        <dbReference type="ARBA" id="ARBA00023303"/>
    </source>
</evidence>
<protein>
    <submittedName>
        <fullName evidence="17">Glutamate receptor</fullName>
    </submittedName>
</protein>
<evidence type="ECO:0000256" key="2">
    <source>
        <dbReference type="ARBA" id="ARBA00008685"/>
    </source>
</evidence>
<dbReference type="SUPFAM" id="SSF81324">
    <property type="entry name" value="Voltage-gated potassium channels"/>
    <property type="match status" value="1"/>
</dbReference>
<evidence type="ECO:0000256" key="8">
    <source>
        <dbReference type="ARBA" id="ARBA00023136"/>
    </source>
</evidence>
<keyword evidence="8 15" id="KW-0472">Membrane</keyword>
<evidence type="ECO:0000259" key="16">
    <source>
        <dbReference type="Pfam" id="PF00060"/>
    </source>
</evidence>
<keyword evidence="18" id="KW-1185">Reference proteome</keyword>
<evidence type="ECO:0000256" key="13">
    <source>
        <dbReference type="PIRSR" id="PIRSR601508-1"/>
    </source>
</evidence>
<feature type="binding site" evidence="13">
    <location>
        <position position="168"/>
    </location>
    <ligand>
        <name>L-glutamate</name>
        <dbReference type="ChEBI" id="CHEBI:29985"/>
    </ligand>
</feature>
<keyword evidence="5 15" id="KW-0812">Transmembrane</keyword>
<dbReference type="InterPro" id="IPR001508">
    <property type="entry name" value="Iono_Glu_rcpt_met"/>
</dbReference>
<evidence type="ECO:0000256" key="6">
    <source>
        <dbReference type="ARBA" id="ARBA00022989"/>
    </source>
</evidence>
<name>A0A5B7FAQ1_PORTR</name>
<dbReference type="SUPFAM" id="SSF53850">
    <property type="entry name" value="Periplasmic binding protein-like II"/>
    <property type="match status" value="1"/>
</dbReference>
<sequence>MTSEREEVIDFVAPYFDQSGISIVIRKRQREESLFKFMTVLRAEVWVSIVAALVVTGIMIWLLDRYSPYSAQNNSTLYPPNCRKFTLKESFWFALTSFTPQGGGEAPKALSGRTLVAAYWLFVVLMLATFTANLAAFLTVERMQTPVSSLDELARQSKINYTVLQSTSVFQYFENMGAAEEELYRYSHGPAAISRNSDYRDRAGNQGLYTAAALGKEQYPCSRGQAYAWDEYISRLTLPFLQSPVQSLEALARQAKINFTTVKGSSTFEYFDNMAKAEDELFRYSQTATLPWPPWLPWPPFTPRRSLS</sequence>
<evidence type="ECO:0000256" key="15">
    <source>
        <dbReference type="SAM" id="Phobius"/>
    </source>
</evidence>
<keyword evidence="10" id="KW-0325">Glycoprotein</keyword>
<comment type="similarity">
    <text evidence="2">Belongs to the glutamate-gated ion channel (TC 1.A.10.1) family.</text>
</comment>
<feature type="site" description="Crucial to convey clamshell closure to channel opening" evidence="14">
    <location>
        <position position="147"/>
    </location>
</feature>
<comment type="subcellular location">
    <subcellularLocation>
        <location evidence="1">Cell membrane</location>
        <topology evidence="1">Multi-pass membrane protein</topology>
    </subcellularLocation>
</comment>
<dbReference type="EMBL" id="VSRR010005339">
    <property type="protein sequence ID" value="MPC42188.1"/>
    <property type="molecule type" value="Genomic_DNA"/>
</dbReference>
<feature type="transmembrane region" description="Helical" evidence="15">
    <location>
        <begin position="45"/>
        <end position="63"/>
    </location>
</feature>
<proteinExistence type="inferred from homology"/>
<dbReference type="GO" id="GO:0038023">
    <property type="term" value="F:signaling receptor activity"/>
    <property type="evidence" value="ECO:0007669"/>
    <property type="project" value="InterPro"/>
</dbReference>
<feature type="binding site" evidence="13">
    <location>
        <position position="5"/>
    </location>
    <ligand>
        <name>L-glutamate</name>
        <dbReference type="ChEBI" id="CHEBI:29985"/>
    </ligand>
</feature>
<feature type="domain" description="Ionotropic glutamate receptor C-terminal" evidence="16">
    <location>
        <begin position="43"/>
        <end position="218"/>
    </location>
</feature>
<evidence type="ECO:0000313" key="18">
    <source>
        <dbReference type="Proteomes" id="UP000324222"/>
    </source>
</evidence>
<dbReference type="Gene3D" id="3.40.190.10">
    <property type="entry name" value="Periplasmic binding protein-like II"/>
    <property type="match status" value="1"/>
</dbReference>
<feature type="transmembrane region" description="Helical" evidence="15">
    <location>
        <begin position="117"/>
        <end position="140"/>
    </location>
</feature>
<keyword evidence="6 15" id="KW-1133">Transmembrane helix</keyword>
<keyword evidence="7" id="KW-0406">Ion transport</keyword>
<evidence type="ECO:0000256" key="9">
    <source>
        <dbReference type="ARBA" id="ARBA00023170"/>
    </source>
</evidence>
<dbReference type="OrthoDB" id="5984008at2759"/>
<accession>A0A5B7FAQ1</accession>
<dbReference type="PRINTS" id="PR00177">
    <property type="entry name" value="NMDARECEPTOR"/>
</dbReference>
<dbReference type="GO" id="GO:0015276">
    <property type="term" value="F:ligand-gated monoatomic ion channel activity"/>
    <property type="evidence" value="ECO:0007669"/>
    <property type="project" value="InterPro"/>
</dbReference>
<comment type="caution">
    <text evidence="17">The sequence shown here is derived from an EMBL/GenBank/DDBJ whole genome shotgun (WGS) entry which is preliminary data.</text>
</comment>
<keyword evidence="4" id="KW-1003">Cell membrane</keyword>
<dbReference type="GO" id="GO:0005886">
    <property type="term" value="C:plasma membrane"/>
    <property type="evidence" value="ECO:0007669"/>
    <property type="project" value="UniProtKB-SubCell"/>
</dbReference>
<keyword evidence="11" id="KW-1071">Ligand-gated ion channel</keyword>
<keyword evidence="12" id="KW-0407">Ion channel</keyword>
<evidence type="ECO:0000256" key="5">
    <source>
        <dbReference type="ARBA" id="ARBA00022692"/>
    </source>
</evidence>
<dbReference type="Pfam" id="PF00060">
    <property type="entry name" value="Lig_chan"/>
    <property type="match status" value="1"/>
</dbReference>
<dbReference type="InterPro" id="IPR001320">
    <property type="entry name" value="Iontro_rcpt_C"/>
</dbReference>
<evidence type="ECO:0000256" key="11">
    <source>
        <dbReference type="ARBA" id="ARBA00023286"/>
    </source>
</evidence>
<evidence type="ECO:0000256" key="4">
    <source>
        <dbReference type="ARBA" id="ARBA00022475"/>
    </source>
</evidence>
<dbReference type="AlphaFoldDB" id="A0A5B7FAQ1"/>
<evidence type="ECO:0000256" key="7">
    <source>
        <dbReference type="ARBA" id="ARBA00023065"/>
    </source>
</evidence>
<dbReference type="Gene3D" id="1.10.287.70">
    <property type="match status" value="1"/>
</dbReference>
<gene>
    <name evidence="17" type="primary">GLRK_6</name>
    <name evidence="17" type="ORF">E2C01_035804</name>
</gene>
<evidence type="ECO:0000313" key="17">
    <source>
        <dbReference type="EMBL" id="MPC42188.1"/>
    </source>
</evidence>
<reference evidence="17 18" key="1">
    <citation type="submission" date="2019-05" db="EMBL/GenBank/DDBJ databases">
        <title>Another draft genome of Portunus trituberculatus and its Hox gene families provides insights of decapod evolution.</title>
        <authorList>
            <person name="Jeong J.-H."/>
            <person name="Song I."/>
            <person name="Kim S."/>
            <person name="Choi T."/>
            <person name="Kim D."/>
            <person name="Ryu S."/>
            <person name="Kim W."/>
        </authorList>
    </citation>
    <scope>NUCLEOTIDE SEQUENCE [LARGE SCALE GENOMIC DNA]</scope>
    <source>
        <tissue evidence="17">Muscle</tissue>
    </source>
</reference>
<dbReference type="Proteomes" id="UP000324222">
    <property type="component" value="Unassembled WGS sequence"/>
</dbReference>
<dbReference type="PANTHER" id="PTHR18966">
    <property type="entry name" value="IONOTROPIC GLUTAMATE RECEPTOR"/>
    <property type="match status" value="1"/>
</dbReference>
<evidence type="ECO:0000256" key="3">
    <source>
        <dbReference type="ARBA" id="ARBA00022448"/>
    </source>
</evidence>
<evidence type="ECO:0000256" key="10">
    <source>
        <dbReference type="ARBA" id="ARBA00023180"/>
    </source>
</evidence>
<keyword evidence="9 17" id="KW-0675">Receptor</keyword>
<organism evidence="17 18">
    <name type="scientific">Portunus trituberculatus</name>
    <name type="common">Swimming crab</name>
    <name type="synonym">Neptunus trituberculatus</name>
    <dbReference type="NCBI Taxonomy" id="210409"/>
    <lineage>
        <taxon>Eukaryota</taxon>
        <taxon>Metazoa</taxon>
        <taxon>Ecdysozoa</taxon>
        <taxon>Arthropoda</taxon>
        <taxon>Crustacea</taxon>
        <taxon>Multicrustacea</taxon>
        <taxon>Malacostraca</taxon>
        <taxon>Eumalacostraca</taxon>
        <taxon>Eucarida</taxon>
        <taxon>Decapoda</taxon>
        <taxon>Pleocyemata</taxon>
        <taxon>Brachyura</taxon>
        <taxon>Eubrachyura</taxon>
        <taxon>Portunoidea</taxon>
        <taxon>Portunidae</taxon>
        <taxon>Portuninae</taxon>
        <taxon>Portunus</taxon>
    </lineage>
</organism>
<evidence type="ECO:0000256" key="1">
    <source>
        <dbReference type="ARBA" id="ARBA00004651"/>
    </source>
</evidence>
<dbReference type="InterPro" id="IPR015683">
    <property type="entry name" value="Ionotropic_Glu_rcpt"/>
</dbReference>